<proteinExistence type="inferred from homology"/>
<evidence type="ECO:0000256" key="6">
    <source>
        <dbReference type="ARBA" id="ARBA00022840"/>
    </source>
</evidence>
<keyword evidence="7" id="KW-0112">Calmodulin-binding</keyword>
<dbReference type="PRINTS" id="PR00193">
    <property type="entry name" value="MYOSINHEAVY"/>
</dbReference>
<keyword evidence="14" id="KW-0968">Cytoplasmic vesicle</keyword>
<keyword evidence="9" id="KW-0175">Coiled coil</keyword>
<evidence type="ECO:0000256" key="8">
    <source>
        <dbReference type="ARBA" id="ARBA00022960"/>
    </source>
</evidence>
<keyword evidence="11 20" id="KW-0505">Motor protein</keyword>
<keyword evidence="10 20" id="KW-0518">Myosin</keyword>
<dbReference type="Gene3D" id="1.20.5.340">
    <property type="match status" value="4"/>
</dbReference>
<dbReference type="PANTHER" id="PTHR45615:SF16">
    <property type="entry name" value="MYOSIN-9"/>
    <property type="match status" value="1"/>
</dbReference>
<feature type="compositionally biased region" description="Polar residues" evidence="21">
    <location>
        <begin position="1707"/>
        <end position="1718"/>
    </location>
</feature>
<dbReference type="InterPro" id="IPR000048">
    <property type="entry name" value="IQ_motif_EF-hand-BS"/>
</dbReference>
<keyword evidence="6 20" id="KW-0067">ATP-binding</keyword>
<dbReference type="FunFam" id="1.20.5.340:FF:000009">
    <property type="entry name" value="myosin-11 isoform X2"/>
    <property type="match status" value="1"/>
</dbReference>
<dbReference type="InterPro" id="IPR036961">
    <property type="entry name" value="Kinesin_motor_dom_sf"/>
</dbReference>
<dbReference type="InterPro" id="IPR001609">
    <property type="entry name" value="Myosin_head_motor_dom-like"/>
</dbReference>
<dbReference type="PROSITE" id="PS50096">
    <property type="entry name" value="IQ"/>
    <property type="match status" value="1"/>
</dbReference>
<dbReference type="InterPro" id="IPR002928">
    <property type="entry name" value="Myosin_tail"/>
</dbReference>
<evidence type="ECO:0000256" key="16">
    <source>
        <dbReference type="ARBA" id="ARBA00039816"/>
    </source>
</evidence>
<dbReference type="FunFam" id="1.20.58.530:FF:000003">
    <property type="entry name" value="Myosin heavy chain 10"/>
    <property type="match status" value="1"/>
</dbReference>
<dbReference type="GO" id="GO:0060473">
    <property type="term" value="C:cortical granule"/>
    <property type="evidence" value="ECO:0007669"/>
    <property type="project" value="UniProtKB-SubCell"/>
</dbReference>
<keyword evidence="5 20" id="KW-0547">Nucleotide-binding</keyword>
<reference evidence="24" key="2">
    <citation type="submission" date="2025-08" db="UniProtKB">
        <authorList>
            <consortium name="Ensembl"/>
        </authorList>
    </citation>
    <scope>IDENTIFICATION</scope>
</reference>
<dbReference type="FunFam" id="3.30.70.1590:FF:000001">
    <property type="entry name" value="Myosin heavy chain"/>
    <property type="match status" value="1"/>
</dbReference>
<dbReference type="Pfam" id="PF00063">
    <property type="entry name" value="Myosin_head"/>
    <property type="match status" value="1"/>
</dbReference>
<accession>A0A665XAC8</accession>
<keyword evidence="13" id="KW-0206">Cytoskeleton</keyword>
<name>A0A665XAC8_ECHNA</name>
<dbReference type="SUPFAM" id="SSF90257">
    <property type="entry name" value="Myosin rod fragments"/>
    <property type="match status" value="5"/>
</dbReference>
<evidence type="ECO:0000256" key="20">
    <source>
        <dbReference type="PROSITE-ProRule" id="PRU00782"/>
    </source>
</evidence>
<gene>
    <name evidence="24" type="primary">LOC115043552</name>
</gene>
<dbReference type="Gene3D" id="3.40.850.10">
    <property type="entry name" value="Kinesin motor domain"/>
    <property type="match status" value="1"/>
</dbReference>
<evidence type="ECO:0000256" key="1">
    <source>
        <dbReference type="ARBA" id="ARBA00004245"/>
    </source>
</evidence>
<dbReference type="Gene3D" id="1.20.120.720">
    <property type="entry name" value="Myosin VI head, motor domain, U50 subdomain"/>
    <property type="match status" value="1"/>
</dbReference>
<dbReference type="Pfam" id="PF01576">
    <property type="entry name" value="Myosin_tail_1"/>
    <property type="match status" value="1"/>
</dbReference>
<feature type="compositionally biased region" description="Basic and acidic residues" evidence="21">
    <location>
        <begin position="1260"/>
        <end position="1274"/>
    </location>
</feature>
<dbReference type="Gene3D" id="1.10.10.820">
    <property type="match status" value="1"/>
</dbReference>
<dbReference type="Gene3D" id="1.20.58.530">
    <property type="match status" value="1"/>
</dbReference>
<evidence type="ECO:0000256" key="11">
    <source>
        <dbReference type="ARBA" id="ARBA00023175"/>
    </source>
</evidence>
<evidence type="ECO:0000256" key="19">
    <source>
        <dbReference type="ARBA" id="ARBA00043098"/>
    </source>
</evidence>
<comment type="subcellular location">
    <subcellularLocation>
        <location evidence="2">Cytoplasm</location>
        <location evidence="2">Cell cortex</location>
    </subcellularLocation>
    <subcellularLocation>
        <location evidence="1">Cytoplasm</location>
        <location evidence="1">Cytoskeleton</location>
    </subcellularLocation>
    <subcellularLocation>
        <location evidence="15">Cytoplasmic vesicle</location>
        <location evidence="15">Secretory vesicle</location>
        <location evidence="15">Cortical granule</location>
    </subcellularLocation>
</comment>
<dbReference type="GO" id="GO:0005516">
    <property type="term" value="F:calmodulin binding"/>
    <property type="evidence" value="ECO:0007669"/>
    <property type="project" value="UniProtKB-KW"/>
</dbReference>
<dbReference type="SUPFAM" id="SSF52540">
    <property type="entry name" value="P-loop containing nucleoside triphosphate hydrolases"/>
    <property type="match status" value="1"/>
</dbReference>
<dbReference type="GO" id="GO:0016460">
    <property type="term" value="C:myosin II complex"/>
    <property type="evidence" value="ECO:0007669"/>
    <property type="project" value="TreeGrafter"/>
</dbReference>
<dbReference type="SMART" id="SM00242">
    <property type="entry name" value="MYSc"/>
    <property type="match status" value="1"/>
</dbReference>
<reference evidence="24" key="1">
    <citation type="submission" date="2021-04" db="EMBL/GenBank/DDBJ databases">
        <authorList>
            <consortium name="Wellcome Sanger Institute Data Sharing"/>
        </authorList>
    </citation>
    <scope>NUCLEOTIDE SEQUENCE [LARGE SCALE GENOMIC DNA]</scope>
</reference>
<dbReference type="FunFam" id="2.30.30.360:FF:000001">
    <property type="entry name" value="Myosin heavy chain"/>
    <property type="match status" value="1"/>
</dbReference>
<feature type="compositionally biased region" description="Basic and acidic residues" evidence="21">
    <location>
        <begin position="1693"/>
        <end position="1702"/>
    </location>
</feature>
<dbReference type="FunFam" id="1.10.10.820:FF:000001">
    <property type="entry name" value="Myosin heavy chain"/>
    <property type="match status" value="1"/>
</dbReference>
<feature type="region of interest" description="Actin-binding" evidence="20">
    <location>
        <begin position="652"/>
        <end position="674"/>
    </location>
</feature>
<dbReference type="FunFam" id="1.20.5.4820:FF:000002">
    <property type="entry name" value="Myosin heavy chain 10"/>
    <property type="match status" value="1"/>
</dbReference>
<dbReference type="InterPro" id="IPR004009">
    <property type="entry name" value="SH3_Myosin"/>
</dbReference>
<feature type="region of interest" description="Disordered" evidence="21">
    <location>
        <begin position="1903"/>
        <end position="1957"/>
    </location>
</feature>
<evidence type="ECO:0000256" key="13">
    <source>
        <dbReference type="ARBA" id="ARBA00023212"/>
    </source>
</evidence>
<evidence type="ECO:0000256" key="4">
    <source>
        <dbReference type="ARBA" id="ARBA00022490"/>
    </source>
</evidence>
<dbReference type="GO" id="GO:0032982">
    <property type="term" value="C:myosin filament"/>
    <property type="evidence" value="ECO:0007669"/>
    <property type="project" value="TreeGrafter"/>
</dbReference>
<evidence type="ECO:0000256" key="10">
    <source>
        <dbReference type="ARBA" id="ARBA00023123"/>
    </source>
</evidence>
<evidence type="ECO:0000256" key="2">
    <source>
        <dbReference type="ARBA" id="ARBA00004544"/>
    </source>
</evidence>
<feature type="region of interest" description="Disordered" evidence="21">
    <location>
        <begin position="1693"/>
        <end position="1719"/>
    </location>
</feature>
<feature type="region of interest" description="Disordered" evidence="21">
    <location>
        <begin position="1764"/>
        <end position="1783"/>
    </location>
</feature>
<evidence type="ECO:0000256" key="7">
    <source>
        <dbReference type="ARBA" id="ARBA00022860"/>
    </source>
</evidence>
<evidence type="ECO:0000256" key="14">
    <source>
        <dbReference type="ARBA" id="ARBA00023329"/>
    </source>
</evidence>
<dbReference type="Gene3D" id="6.10.250.2420">
    <property type="match status" value="1"/>
</dbReference>
<dbReference type="FunFam" id="1.20.5.340:FF:000007">
    <property type="entry name" value="Myosin heavy chain, non-muscle"/>
    <property type="match status" value="1"/>
</dbReference>
<dbReference type="GO" id="GO:0000146">
    <property type="term" value="F:microfilament motor activity"/>
    <property type="evidence" value="ECO:0007669"/>
    <property type="project" value="TreeGrafter"/>
</dbReference>
<dbReference type="InterPro" id="IPR008989">
    <property type="entry name" value="Myosin_S1_N"/>
</dbReference>
<dbReference type="FunFam" id="4.10.270.10:FF:000001">
    <property type="entry name" value="Myosin heavy chain, non-muscle"/>
    <property type="match status" value="1"/>
</dbReference>
<keyword evidence="4" id="KW-0963">Cytoplasm</keyword>
<dbReference type="SMART" id="SM00015">
    <property type="entry name" value="IQ"/>
    <property type="match status" value="1"/>
</dbReference>
<evidence type="ECO:0000259" key="22">
    <source>
        <dbReference type="PROSITE" id="PS51456"/>
    </source>
</evidence>
<dbReference type="GO" id="GO:0005524">
    <property type="term" value="F:ATP binding"/>
    <property type="evidence" value="ECO:0007669"/>
    <property type="project" value="UniProtKB-UniRule"/>
</dbReference>
<dbReference type="GO" id="GO:0051015">
    <property type="term" value="F:actin filament binding"/>
    <property type="evidence" value="ECO:0007669"/>
    <property type="project" value="InterPro"/>
</dbReference>
<feature type="compositionally biased region" description="Polar residues" evidence="21">
    <location>
        <begin position="1948"/>
        <end position="1957"/>
    </location>
</feature>
<keyword evidence="12 20" id="KW-0009">Actin-binding</keyword>
<dbReference type="Gene3D" id="2.30.30.360">
    <property type="entry name" value="Myosin S1 fragment, N-terminal"/>
    <property type="match status" value="1"/>
</dbReference>
<dbReference type="PANTHER" id="PTHR45615">
    <property type="entry name" value="MYOSIN HEAVY CHAIN, NON-MUSCLE"/>
    <property type="match status" value="1"/>
</dbReference>
<evidence type="ECO:0000256" key="21">
    <source>
        <dbReference type="SAM" id="MobiDB-lite"/>
    </source>
</evidence>
<dbReference type="PROSITE" id="PS51844">
    <property type="entry name" value="SH3_LIKE"/>
    <property type="match status" value="1"/>
</dbReference>
<dbReference type="GO" id="GO:0008360">
    <property type="term" value="P:regulation of cell shape"/>
    <property type="evidence" value="ECO:0007669"/>
    <property type="project" value="UniProtKB-KW"/>
</dbReference>
<evidence type="ECO:0000256" key="3">
    <source>
        <dbReference type="ARBA" id="ARBA00008314"/>
    </source>
</evidence>
<dbReference type="FunFam" id="1.20.5.340:FF:000008">
    <property type="entry name" value="Myosin heavy chain 11"/>
    <property type="match status" value="1"/>
</dbReference>
<evidence type="ECO:0000256" key="18">
    <source>
        <dbReference type="ARBA" id="ARBA00042289"/>
    </source>
</evidence>
<dbReference type="Proteomes" id="UP000472264">
    <property type="component" value="Chromosome 1"/>
</dbReference>
<feature type="domain" description="Myosin N-terminal SH3-like" evidence="23">
    <location>
        <begin position="32"/>
        <end position="82"/>
    </location>
</feature>
<evidence type="ECO:0000256" key="5">
    <source>
        <dbReference type="ARBA" id="ARBA00022741"/>
    </source>
</evidence>
<organism evidence="24 25">
    <name type="scientific">Echeneis naucrates</name>
    <name type="common">Live sharksucker</name>
    <dbReference type="NCBI Taxonomy" id="173247"/>
    <lineage>
        <taxon>Eukaryota</taxon>
        <taxon>Metazoa</taxon>
        <taxon>Chordata</taxon>
        <taxon>Craniata</taxon>
        <taxon>Vertebrata</taxon>
        <taxon>Euteleostomi</taxon>
        <taxon>Actinopterygii</taxon>
        <taxon>Neopterygii</taxon>
        <taxon>Teleostei</taxon>
        <taxon>Neoteleostei</taxon>
        <taxon>Acanthomorphata</taxon>
        <taxon>Carangaria</taxon>
        <taxon>Carangiformes</taxon>
        <taxon>Echeneidae</taxon>
        <taxon>Echeneis</taxon>
    </lineage>
</organism>
<dbReference type="Ensembl" id="ENSENLT00000054066.1">
    <property type="protein sequence ID" value="ENSENLP00000052796.1"/>
    <property type="gene ID" value="ENSENLG00000014186.1"/>
</dbReference>
<keyword evidence="8" id="KW-0133">Cell shape</keyword>
<dbReference type="InterPro" id="IPR027417">
    <property type="entry name" value="P-loop_NTPase"/>
</dbReference>
<feature type="region of interest" description="Disordered" evidence="21">
    <location>
        <begin position="1257"/>
        <end position="1276"/>
    </location>
</feature>
<dbReference type="Gene3D" id="1.20.5.4820">
    <property type="match status" value="1"/>
</dbReference>
<dbReference type="Pfam" id="PF00612">
    <property type="entry name" value="IQ"/>
    <property type="match status" value="1"/>
</dbReference>
<keyword evidence="25" id="KW-1185">Reference proteome</keyword>
<evidence type="ECO:0000256" key="17">
    <source>
        <dbReference type="ARBA" id="ARBA00041440"/>
    </source>
</evidence>
<dbReference type="PROSITE" id="PS51456">
    <property type="entry name" value="MYOSIN_MOTOR"/>
    <property type="match status" value="1"/>
</dbReference>
<evidence type="ECO:0000313" key="25">
    <source>
        <dbReference type="Proteomes" id="UP000472264"/>
    </source>
</evidence>
<dbReference type="GO" id="GO:0005938">
    <property type="term" value="C:cell cortex"/>
    <property type="evidence" value="ECO:0007669"/>
    <property type="project" value="UniProtKB-SubCell"/>
</dbReference>
<comment type="similarity">
    <text evidence="3 20">Belongs to the TRAFAC class myosin-kinesin ATPase superfamily. Myosin family.</text>
</comment>
<evidence type="ECO:0000256" key="15">
    <source>
        <dbReference type="ARBA" id="ARBA00037865"/>
    </source>
</evidence>
<dbReference type="FunFam" id="1.20.120.720:FF:000002">
    <property type="entry name" value="Myosin heavy chain 10"/>
    <property type="match status" value="1"/>
</dbReference>
<evidence type="ECO:0000256" key="9">
    <source>
        <dbReference type="ARBA" id="ARBA00023054"/>
    </source>
</evidence>
<evidence type="ECO:0000259" key="23">
    <source>
        <dbReference type="PROSITE" id="PS51844"/>
    </source>
</evidence>
<feature type="compositionally biased region" description="Polar residues" evidence="21">
    <location>
        <begin position="1764"/>
        <end position="1775"/>
    </location>
</feature>
<sequence>MSREKSGVEVCGYFLYGDRSSINNPLAQADWATKKLVWVPSEKLGFEAGSVKEEHGEECVVELADSGKKVKVNKDDIQKMNPPKFNKVEDMAELTCLNEASVLHNLKERYYSGLIYTYSGLFCVVVNPYKYLPIYTEEIVNMYKGKKRHEMPPHIYAITDSAYRSMMQGESGAGKTENTKKVIQYLAHVASSFKSKKDQVSEGELENQLLQANPILEAFGNAKTVKNDNSSRFGKFIRINFDVNGYIVGANIETYLLEKSRAIRQAKDERSFHVFYYMLSGAGEKLRAELCLEDYSKYRFLSNGNVTIPGQQDKDMFTETMDAFGIMSIPEEERIGSLLKVVSAVLQLGNMTFKKERHSDQASMPDNTAAQKVCHLLGINVTDFTRAILSPRIKVGRDYVQKAQTQEQAEFAVEALAKASYERMFRWLVLRINKALDKTKRQGASFIGILDIAGFEIFELNSFEQLCINYTNEKLQQLFNHTMFILEQEEYQREGIEWSFIDFGLDLQPCIELIEKPAGPPGILALLDEECWFPKATDKTFVEKVVQEQGTHPKFQKPKKLKDDVDFCIIHYAGKVDYKADEWLMKNMDPLNECVATLLNQSTDKFTADLWRDMDRIVGLDKVAGMSDSMHGAFKTRKGMFRTVGQLYKEQLGNLMATLRNTNPNFVRCIIPNHEKKAGKLEPHLVLDQLRCNGVLEGIRICRQGFPNRIVFQEFRQRYEILTPNAIPKGFMDGKQACVLMIKALELDPNLYRIGQSKVFFRAGVLAHLEEERDMKITDVIISFQAWCRGYVARKAFAKRQQQLTAMKVIQRNCAAYLKLRNWQWWRLFTKVKPLLQVTRQEEEMLAKEEELVKVKERQLQAEEQLKEFESKQQQLNAEKLALQEQLQAETELCAEAEEMRARLATRKQELEEILHDLESRLEEEEERVTQMHTERKKMQQNITELEQQLDEEEAARQKLQMEKVTTDAKLKKMEEDVMVLDDQNSKLNKEKKQLEERISEFTTNLAEEEEKSKSLQKLKNKHEAMITDLEDRLRKEEKIRQELEKNRRKLEGDSTELSDQIADLQAQIAELRAQLAKKEEELLAALARIEEEAAAKNTAQKKIRELEAQISELHEDLELERQARSKAEKHRRDLGEELEALKTELEDTLDSTAAQQELRSKRETEVAHLKKTLEEEAKSHEQQMADMRQKHNQAFEELNEQLEQAKRNKVSVEKAKQALESEWNELQIEMKTLTQGKGDSEQRRKKAEAQVQELQVKYGESERQRQELADKLTKTQSELDNVNGLLSEAESKNIKSSKDLSSIESHLQDTQELLQEETRQKLSVSSRLRQLEDEQNSLREMLEEEEEGKKNMERQVSTLQSQLAEMKKKLEQEALTLDSAEEGRKRVQREVDNLTQQLEEKTAAYDKLDKTKTRLQQELDDLLVDQDHLRQIVSNLERKQKKFDQMLAEEKTISTQYAEERDKAEAEARDKETRALMLARELETMTDMKDEFDRANKMLKAEMEDLVSSKDDVGKSVHELERSKRAMEQQLEEMRVQLEELEDELQATEDAKLRLEVNMQAMKAQFDRDLQTKDEQGEERRKQLVKQVREMEIELEDERKQRTQALSSKRKLELDLAELELQIDAANKGRDEAHKQLKKLQALMKEQMREVEELRLSRDEAVNGAKETEKKLKVMEADALHLQEDLAAAERLKRQAQTERDELQDEINSSNSKNSLLTEEKRRLEARITQLEDELEEEQLNTEMVNDRMRRTTLQVRTHNLTTELSGERSNSQRLEGARSQLDRQNKELKLKLQELEGTIKSKYKSSITILEAKIAQLEEQLDIESKERQQASRLARRAEKKLKEVLLQVDDERRNTEQFKDQADKTNNRMRQLKRQLEEAEEELTRANAYRRKLQRELDDAAESADAMNREVSSLKSKLRRGDLPFNLRRTTNRSGLDSDDDMDTQTETSEQPAE</sequence>
<dbReference type="FunFam" id="3.40.850.10:FF:000101">
    <property type="entry name" value="Slow myosin heavy chain 2"/>
    <property type="match status" value="1"/>
</dbReference>
<protein>
    <recommendedName>
        <fullName evidence="16">Myosin-9</fullName>
    </recommendedName>
    <alternativeName>
        <fullName evidence="17">Myosin heavy chain 9</fullName>
    </alternativeName>
    <alternativeName>
        <fullName evidence="18">Myosin heavy chain, non-muscle IIa</fullName>
    </alternativeName>
    <alternativeName>
        <fullName evidence="19">Non-muscle myosin heavy chain IIa</fullName>
    </alternativeName>
</protein>
<evidence type="ECO:0000313" key="24">
    <source>
        <dbReference type="Ensembl" id="ENSENLP00000052796.1"/>
    </source>
</evidence>
<feature type="domain" description="Myosin motor" evidence="22">
    <location>
        <begin position="86"/>
        <end position="774"/>
    </location>
</feature>
<feature type="binding site" evidence="20">
    <location>
        <begin position="169"/>
        <end position="176"/>
    </location>
    <ligand>
        <name>ATP</name>
        <dbReference type="ChEBI" id="CHEBI:30616"/>
    </ligand>
</feature>
<reference evidence="24" key="3">
    <citation type="submission" date="2025-09" db="UniProtKB">
        <authorList>
            <consortium name="Ensembl"/>
        </authorList>
    </citation>
    <scope>IDENTIFICATION</scope>
</reference>
<dbReference type="Pfam" id="PF02736">
    <property type="entry name" value="Myosin_N"/>
    <property type="match status" value="1"/>
</dbReference>
<evidence type="ECO:0000256" key="12">
    <source>
        <dbReference type="ARBA" id="ARBA00023203"/>
    </source>
</evidence>